<sequence>DTVAHHSEASFSFSRICTVVIISVNLWTGNSVSFWAFSIGRNNITRTWSDLLFAVDHGYMTTMAVIEHAVYVIGKEQEPSQKVLELAWENSEESILSYLNELSSDCSDQGGYSPKDKFLYLLLNWLFEHKEQDPDPLGMVEIIYADFDYPEELAEFVRYMPAQQPLYKTIEANVERLYNNWRRYLEKEKIRFKSTSITDRKQFEQASSMVEKAFHHTRRLPDQVFKMPVRNRSVCEFDRALSDSFWTELTRLADAAGDSFILMAVLDPNPIEYFFKEFEQYNWCILSRGTTAEDYWEMLEQGPNGSPVDAILFNSEVVIWLSPSLKWAIWGERSYGICLLGVDDATSGPTSDLWFSIETAITNILPLNFNNQNVPDDIARSFLKNFRSSTSYIRI</sequence>
<proteinExistence type="predicted"/>
<evidence type="ECO:0000313" key="2">
    <source>
        <dbReference type="Proteomes" id="UP001208017"/>
    </source>
</evidence>
<dbReference type="InterPro" id="IPR016630">
    <property type="entry name" value="UCP015278"/>
</dbReference>
<name>A0ABT3X4E5_9BACL</name>
<dbReference type="RefSeq" id="WP_267153019.1">
    <property type="nucleotide sequence ID" value="NZ_JAPMLT010000012.1"/>
</dbReference>
<reference evidence="1 2" key="1">
    <citation type="submission" date="2022-11" db="EMBL/GenBank/DDBJ databases">
        <title>Study of microbial diversity in lake waters.</title>
        <authorList>
            <person name="Zhang J."/>
        </authorList>
    </citation>
    <scope>NUCLEOTIDE SEQUENCE [LARGE SCALE GENOMIC DNA]</scope>
    <source>
        <strain evidence="1 2">DT12</strain>
    </source>
</reference>
<protein>
    <submittedName>
        <fullName evidence="1">DUF2247 family protein</fullName>
    </submittedName>
</protein>
<accession>A0ABT3X4E5</accession>
<organism evidence="1 2">
    <name type="scientific">Tumebacillus lacus</name>
    <dbReference type="NCBI Taxonomy" id="2995335"/>
    <lineage>
        <taxon>Bacteria</taxon>
        <taxon>Bacillati</taxon>
        <taxon>Bacillota</taxon>
        <taxon>Bacilli</taxon>
        <taxon>Bacillales</taxon>
        <taxon>Alicyclobacillaceae</taxon>
        <taxon>Tumebacillus</taxon>
    </lineage>
</organism>
<comment type="caution">
    <text evidence="1">The sequence shown here is derived from an EMBL/GenBank/DDBJ whole genome shotgun (WGS) entry which is preliminary data.</text>
</comment>
<evidence type="ECO:0000313" key="1">
    <source>
        <dbReference type="EMBL" id="MCX7571773.1"/>
    </source>
</evidence>
<gene>
    <name evidence="1" type="ORF">OS242_17655</name>
</gene>
<dbReference type="EMBL" id="JAPMLT010000012">
    <property type="protein sequence ID" value="MCX7571773.1"/>
    <property type="molecule type" value="Genomic_DNA"/>
</dbReference>
<dbReference type="Proteomes" id="UP001208017">
    <property type="component" value="Unassembled WGS sequence"/>
</dbReference>
<feature type="non-terminal residue" evidence="1">
    <location>
        <position position="1"/>
    </location>
</feature>
<dbReference type="Pfam" id="PF10004">
    <property type="entry name" value="DUF2247"/>
    <property type="match status" value="1"/>
</dbReference>
<keyword evidence="2" id="KW-1185">Reference proteome</keyword>